<keyword evidence="2" id="KW-0479">Metal-binding</keyword>
<dbReference type="EMBL" id="VSIV01000226">
    <property type="protein sequence ID" value="TYB32968.1"/>
    <property type="molecule type" value="Genomic_DNA"/>
</dbReference>
<evidence type="ECO:0000256" key="1">
    <source>
        <dbReference type="ARBA" id="ARBA00022670"/>
    </source>
</evidence>
<feature type="domain" description="MPN" evidence="6">
    <location>
        <begin position="2"/>
        <end position="121"/>
    </location>
</feature>
<dbReference type="Pfam" id="PF14464">
    <property type="entry name" value="Prok-JAB"/>
    <property type="match status" value="1"/>
</dbReference>
<dbReference type="SMART" id="SM00232">
    <property type="entry name" value="JAB_MPN"/>
    <property type="match status" value="1"/>
</dbReference>
<dbReference type="InterPro" id="IPR037518">
    <property type="entry name" value="MPN"/>
</dbReference>
<protein>
    <submittedName>
        <fullName evidence="7">M67 family metallopeptidase</fullName>
    </submittedName>
</protein>
<dbReference type="CDD" id="cd08070">
    <property type="entry name" value="MPN_like"/>
    <property type="match status" value="1"/>
</dbReference>
<evidence type="ECO:0000256" key="2">
    <source>
        <dbReference type="ARBA" id="ARBA00022723"/>
    </source>
</evidence>
<dbReference type="InterPro" id="IPR051929">
    <property type="entry name" value="VirAsm_ModProt"/>
</dbReference>
<keyword evidence="5" id="KW-0482">Metalloprotease</keyword>
<dbReference type="GO" id="GO:0008235">
    <property type="term" value="F:metalloexopeptidase activity"/>
    <property type="evidence" value="ECO:0007669"/>
    <property type="project" value="TreeGrafter"/>
</dbReference>
<dbReference type="GO" id="GO:0006508">
    <property type="term" value="P:proteolysis"/>
    <property type="evidence" value="ECO:0007669"/>
    <property type="project" value="UniProtKB-KW"/>
</dbReference>
<dbReference type="SUPFAM" id="SSF102712">
    <property type="entry name" value="JAB1/MPN domain"/>
    <property type="match status" value="1"/>
</dbReference>
<evidence type="ECO:0000313" key="8">
    <source>
        <dbReference type="Proteomes" id="UP000323337"/>
    </source>
</evidence>
<dbReference type="Gene3D" id="3.40.140.10">
    <property type="entry name" value="Cytidine Deaminase, domain 2"/>
    <property type="match status" value="1"/>
</dbReference>
<name>A0A5D0MNX2_FLESI</name>
<dbReference type="RefSeq" id="WP_303701533.1">
    <property type="nucleotide sequence ID" value="NZ_VSIV01000226.1"/>
</dbReference>
<dbReference type="PROSITE" id="PS50249">
    <property type="entry name" value="MPN"/>
    <property type="match status" value="1"/>
</dbReference>
<dbReference type="GO" id="GO:0008270">
    <property type="term" value="F:zinc ion binding"/>
    <property type="evidence" value="ECO:0007669"/>
    <property type="project" value="TreeGrafter"/>
</dbReference>
<keyword evidence="1" id="KW-0645">Protease</keyword>
<dbReference type="PANTHER" id="PTHR34858:SF1">
    <property type="entry name" value="CYSO-CYSTEINE PEPTIDASE"/>
    <property type="match status" value="1"/>
</dbReference>
<evidence type="ECO:0000256" key="4">
    <source>
        <dbReference type="ARBA" id="ARBA00022833"/>
    </source>
</evidence>
<evidence type="ECO:0000313" key="7">
    <source>
        <dbReference type="EMBL" id="TYB32968.1"/>
    </source>
</evidence>
<organism evidence="7 8">
    <name type="scientific">Flexistipes sinusarabici</name>
    <dbReference type="NCBI Taxonomy" id="2352"/>
    <lineage>
        <taxon>Bacteria</taxon>
        <taxon>Pseudomonadati</taxon>
        <taxon>Deferribacterota</taxon>
        <taxon>Deferribacteres</taxon>
        <taxon>Deferribacterales</taxon>
        <taxon>Flexistipitaceae</taxon>
        <taxon>Flexistipes</taxon>
    </lineage>
</organism>
<evidence type="ECO:0000256" key="3">
    <source>
        <dbReference type="ARBA" id="ARBA00022801"/>
    </source>
</evidence>
<evidence type="ECO:0000259" key="6">
    <source>
        <dbReference type="PROSITE" id="PS50249"/>
    </source>
</evidence>
<dbReference type="AlphaFoldDB" id="A0A5D0MNX2"/>
<comment type="caution">
    <text evidence="7">The sequence shown here is derived from an EMBL/GenBank/DDBJ whole genome shotgun (WGS) entry which is preliminary data.</text>
</comment>
<keyword evidence="4" id="KW-0862">Zinc</keyword>
<keyword evidence="3" id="KW-0378">Hydrolase</keyword>
<evidence type="ECO:0000256" key="5">
    <source>
        <dbReference type="ARBA" id="ARBA00023049"/>
    </source>
</evidence>
<dbReference type="Proteomes" id="UP000323337">
    <property type="component" value="Unassembled WGS sequence"/>
</dbReference>
<dbReference type="InterPro" id="IPR000555">
    <property type="entry name" value="JAMM/MPN+_dom"/>
</dbReference>
<dbReference type="InterPro" id="IPR028090">
    <property type="entry name" value="JAB_dom_prok"/>
</dbReference>
<dbReference type="PANTHER" id="PTHR34858">
    <property type="entry name" value="CYSO-CYSTEINE PEPTIDASE"/>
    <property type="match status" value="1"/>
</dbReference>
<reference evidence="7 8" key="1">
    <citation type="submission" date="2019-08" db="EMBL/GenBank/DDBJ databases">
        <title>Genomic characterization of a novel candidate phylum (ARYD3) from a high temperature, high salinity tertiary oil reservoir in north central Oklahoma, USA.</title>
        <authorList>
            <person name="Youssef N.H."/>
            <person name="Yadav A."/>
            <person name="Elshahed M.S."/>
        </authorList>
    </citation>
    <scope>NUCLEOTIDE SEQUENCE [LARGE SCALE GENOMIC DNA]</scope>
    <source>
        <strain evidence="7">ARYD1</strain>
    </source>
</reference>
<gene>
    <name evidence="7" type="ORF">FXF49_08795</name>
</gene>
<proteinExistence type="predicted"/>
<accession>A0A5D0MNX2</accession>
<sequence>MLKVCSSVYEKIVEHAREEKPYEACGYLMGKEGIVTLAYKMSNVDKSSEHFTFKPAEQFKAVRFARENDLKITGVYHSHPETPARPSDEDIKLAYDPDIYHFIISLAGSPDLKCFCINDGQAKKVDYEVV</sequence>